<comment type="caution">
    <text evidence="2">The sequence shown here is derived from an EMBL/GenBank/DDBJ whole genome shotgun (WGS) entry which is preliminary data.</text>
</comment>
<name>A0A264VZ39_PRORE</name>
<protein>
    <submittedName>
        <fullName evidence="2">RidA family protein</fullName>
    </submittedName>
</protein>
<gene>
    <name evidence="2" type="ORF">CHI95_01830</name>
</gene>
<proteinExistence type="inferred from homology"/>
<dbReference type="EMBL" id="NOWC01000001">
    <property type="protein sequence ID" value="OZS76594.1"/>
    <property type="molecule type" value="Genomic_DNA"/>
</dbReference>
<dbReference type="Proteomes" id="UP000216001">
    <property type="component" value="Unassembled WGS sequence"/>
</dbReference>
<dbReference type="FunFam" id="3.30.1330.40:FF:000001">
    <property type="entry name" value="L-PSP family endoribonuclease"/>
    <property type="match status" value="1"/>
</dbReference>
<sequence length="135" mass="14670">MYNEVNMSQRIECVNAPTLIAPKGHYSHCVTANGLVFISGQLPVDKLGNAVIDVSFQKQASLVLDNLQACLDAVNCSKAQLVQVRVYIADMENWPLFNQIYANWMGDHRPARAVAGVAELHFGAALEIEAVAVSA</sequence>
<evidence type="ECO:0000313" key="2">
    <source>
        <dbReference type="EMBL" id="OZS76594.1"/>
    </source>
</evidence>
<reference evidence="2 3" key="1">
    <citation type="submission" date="2017-07" db="EMBL/GenBank/DDBJ databases">
        <title>blaIMP-27 on transferable plasmids in Proteus mirabilis and Providencia rettgeri.</title>
        <authorList>
            <person name="Potter R."/>
        </authorList>
    </citation>
    <scope>NUCLEOTIDE SEQUENCE [LARGE SCALE GENOMIC DNA]</scope>
    <source>
        <strain evidence="2 3">PR1</strain>
    </source>
</reference>
<dbReference type="Gene3D" id="3.30.1330.40">
    <property type="entry name" value="RutC-like"/>
    <property type="match status" value="1"/>
</dbReference>
<dbReference type="PANTHER" id="PTHR11803">
    <property type="entry name" value="2-IMINOBUTANOATE/2-IMINOPROPANOATE DEAMINASE RIDA"/>
    <property type="match status" value="1"/>
</dbReference>
<dbReference type="InterPro" id="IPR035959">
    <property type="entry name" value="RutC-like_sf"/>
</dbReference>
<dbReference type="SUPFAM" id="SSF55298">
    <property type="entry name" value="YjgF-like"/>
    <property type="match status" value="1"/>
</dbReference>
<evidence type="ECO:0000313" key="3">
    <source>
        <dbReference type="Proteomes" id="UP000216001"/>
    </source>
</evidence>
<comment type="similarity">
    <text evidence="1">Belongs to the RutC family.</text>
</comment>
<dbReference type="GO" id="GO:0005829">
    <property type="term" value="C:cytosol"/>
    <property type="evidence" value="ECO:0007669"/>
    <property type="project" value="TreeGrafter"/>
</dbReference>
<accession>A0A264VZ39</accession>
<dbReference type="GO" id="GO:0019239">
    <property type="term" value="F:deaminase activity"/>
    <property type="evidence" value="ECO:0007669"/>
    <property type="project" value="TreeGrafter"/>
</dbReference>
<dbReference type="Pfam" id="PF01042">
    <property type="entry name" value="Ribonuc_L-PSP"/>
    <property type="match status" value="1"/>
</dbReference>
<dbReference type="AlphaFoldDB" id="A0A264VZ39"/>
<dbReference type="InterPro" id="IPR006175">
    <property type="entry name" value="YjgF/YER057c/UK114"/>
</dbReference>
<dbReference type="PANTHER" id="PTHR11803:SF58">
    <property type="entry name" value="PROTEIN HMF1-RELATED"/>
    <property type="match status" value="1"/>
</dbReference>
<organism evidence="2 3">
    <name type="scientific">Providencia rettgeri</name>
    <dbReference type="NCBI Taxonomy" id="587"/>
    <lineage>
        <taxon>Bacteria</taxon>
        <taxon>Pseudomonadati</taxon>
        <taxon>Pseudomonadota</taxon>
        <taxon>Gammaproteobacteria</taxon>
        <taxon>Enterobacterales</taxon>
        <taxon>Morganellaceae</taxon>
        <taxon>Providencia</taxon>
    </lineage>
</organism>
<evidence type="ECO:0000256" key="1">
    <source>
        <dbReference type="ARBA" id="ARBA00010552"/>
    </source>
</evidence>
<dbReference type="CDD" id="cd00448">
    <property type="entry name" value="YjgF_YER057c_UK114_family"/>
    <property type="match status" value="1"/>
</dbReference>